<evidence type="ECO:0000259" key="1">
    <source>
        <dbReference type="Pfam" id="PF14082"/>
    </source>
</evidence>
<sequence>MPEIWELQDKPAYGGTIVDAGVHPEDGSSLVIELTPDEGTQYLSYYLSEKAFKRGKASGVNFADNHWPLLIAEYDFPTRLLTTYPLWLRSNQSNFTKTKYGSIKRISFEDQLPMDIQAGFGIFFDLPTGFHRGPFEGFGVDPRIRYIISTFDEVGGAAGLTICADDEISIDGEEIRLPEHIYHGVRLDINRAHDAAVRFANGEKVSYLRNRLLPSVVPDFEPDHFVRSAADLQDTVRSALVKKGTPRSSNSNTAAAVRTVIRQVDQIAKDDPVQLFELSEKIELVSLQVLIEDMSKELLHRRKEGFWQDYFVQNPFVLKMLFGLPVIMYTDQASVGGMGLKRSGEKYADYLLEAGMLGNLAIVEIKTTETPLLTKDPYRAPTLYGPSTDLSGGVNQLLDQKLRLIKGIAAKKEEDDQPHIQAWSVPCILIIGRLPETYDLKRSFEIYRGSQRDVLIITFDELLAKLKALHEFLSTKPDEPEEDLSDQFADLLL</sequence>
<accession>A0A3S0T7T1</accession>
<dbReference type="Proteomes" id="UP000278823">
    <property type="component" value="Unassembled WGS sequence"/>
</dbReference>
<gene>
    <name evidence="2" type="ORF">EFQ99_32390</name>
</gene>
<organism evidence="2 3">
    <name type="scientific">Rhizobium vallis</name>
    <dbReference type="NCBI Taxonomy" id="634290"/>
    <lineage>
        <taxon>Bacteria</taxon>
        <taxon>Pseudomonadati</taxon>
        <taxon>Pseudomonadota</taxon>
        <taxon>Alphaproteobacteria</taxon>
        <taxon>Hyphomicrobiales</taxon>
        <taxon>Rhizobiaceae</taxon>
        <taxon>Rhizobium/Agrobacterium group</taxon>
        <taxon>Rhizobium</taxon>
    </lineage>
</organism>
<dbReference type="Pfam" id="PF14082">
    <property type="entry name" value="SduA_C"/>
    <property type="match status" value="1"/>
</dbReference>
<dbReference type="InterPro" id="IPR025359">
    <property type="entry name" value="SduA_C"/>
</dbReference>
<protein>
    <submittedName>
        <fullName evidence="2">DUF4263 domain-containing protein</fullName>
    </submittedName>
</protein>
<dbReference type="EMBL" id="RJTH01000023">
    <property type="protein sequence ID" value="RUM18816.1"/>
    <property type="molecule type" value="Genomic_DNA"/>
</dbReference>
<name>A0A3S0T7T1_9HYPH</name>
<reference evidence="3" key="1">
    <citation type="submission" date="2018-11" db="EMBL/GenBank/DDBJ databases">
        <title>Rhizobium chutanense sp. nov., isolated from root nodules of Phaseolus vulgaris in China.</title>
        <authorList>
            <person name="Huo Y."/>
        </authorList>
    </citation>
    <scope>NUCLEOTIDE SEQUENCE [LARGE SCALE GENOMIC DNA]</scope>
    <source>
        <strain evidence="3">CCBAU 65647</strain>
    </source>
</reference>
<proteinExistence type="predicted"/>
<dbReference type="AlphaFoldDB" id="A0A3S0T7T1"/>
<keyword evidence="3" id="KW-1185">Reference proteome</keyword>
<feature type="domain" description="Shedu protein SduA C-terminal" evidence="1">
    <location>
        <begin position="303"/>
        <end position="463"/>
    </location>
</feature>
<evidence type="ECO:0000313" key="2">
    <source>
        <dbReference type="EMBL" id="RUM18816.1"/>
    </source>
</evidence>
<comment type="caution">
    <text evidence="2">The sequence shown here is derived from an EMBL/GenBank/DDBJ whole genome shotgun (WGS) entry which is preliminary data.</text>
</comment>
<evidence type="ECO:0000313" key="3">
    <source>
        <dbReference type="Proteomes" id="UP000278823"/>
    </source>
</evidence>